<name>A0A1G2J9A6_9BACT</name>
<dbReference type="EMBL" id="MHPP01000030">
    <property type="protein sequence ID" value="OGZ83664.1"/>
    <property type="molecule type" value="Genomic_DNA"/>
</dbReference>
<evidence type="ECO:0000313" key="1">
    <source>
        <dbReference type="EMBL" id="OGZ83664.1"/>
    </source>
</evidence>
<comment type="caution">
    <text evidence="1">The sequence shown here is derived from an EMBL/GenBank/DDBJ whole genome shotgun (WGS) entry which is preliminary data.</text>
</comment>
<dbReference type="AlphaFoldDB" id="A0A1G2J9A6"/>
<sequence>MSEKMCGEWPGNSTTENFLARDFVEFEYRNKTGRVLVKTAWVVLYRKKDVPVGFVPILFLGNDGKLPLPVPAKRIRLASPAPY</sequence>
<protein>
    <submittedName>
        <fullName evidence="1">Uncharacterized protein</fullName>
    </submittedName>
</protein>
<organism evidence="1 2">
    <name type="scientific">Candidatus Staskawiczbacteria bacterium RIFOXYC1_FULL_38_18</name>
    <dbReference type="NCBI Taxonomy" id="1802229"/>
    <lineage>
        <taxon>Bacteria</taxon>
        <taxon>Candidatus Staskawicziibacteriota</taxon>
    </lineage>
</organism>
<proteinExistence type="predicted"/>
<dbReference type="Proteomes" id="UP000177751">
    <property type="component" value="Unassembled WGS sequence"/>
</dbReference>
<gene>
    <name evidence="1" type="ORF">A2401_00420</name>
</gene>
<accession>A0A1G2J9A6</accession>
<evidence type="ECO:0000313" key="2">
    <source>
        <dbReference type="Proteomes" id="UP000177751"/>
    </source>
</evidence>
<reference evidence="1 2" key="1">
    <citation type="journal article" date="2016" name="Nat. Commun.">
        <title>Thousands of microbial genomes shed light on interconnected biogeochemical processes in an aquifer system.</title>
        <authorList>
            <person name="Anantharaman K."/>
            <person name="Brown C.T."/>
            <person name="Hug L.A."/>
            <person name="Sharon I."/>
            <person name="Castelle C.J."/>
            <person name="Probst A.J."/>
            <person name="Thomas B.C."/>
            <person name="Singh A."/>
            <person name="Wilkins M.J."/>
            <person name="Karaoz U."/>
            <person name="Brodie E.L."/>
            <person name="Williams K.H."/>
            <person name="Hubbard S.S."/>
            <person name="Banfield J.F."/>
        </authorList>
    </citation>
    <scope>NUCLEOTIDE SEQUENCE [LARGE SCALE GENOMIC DNA]</scope>
</reference>